<evidence type="ECO:0000313" key="2">
    <source>
        <dbReference type="Proteomes" id="UP000774326"/>
    </source>
</evidence>
<comment type="caution">
    <text evidence="1">The sequence shown here is derived from an EMBL/GenBank/DDBJ whole genome shotgun (WGS) entry which is preliminary data.</text>
</comment>
<proteinExistence type="predicted"/>
<dbReference type="AlphaFoldDB" id="A0A9P8TCU6"/>
<dbReference type="EMBL" id="JAEUBG010005612">
    <property type="protein sequence ID" value="KAH3673611.1"/>
    <property type="molecule type" value="Genomic_DNA"/>
</dbReference>
<accession>A0A9P8TCU6</accession>
<dbReference type="Proteomes" id="UP000774326">
    <property type="component" value="Unassembled WGS sequence"/>
</dbReference>
<dbReference type="OrthoDB" id="10450657at2759"/>
<reference evidence="1" key="1">
    <citation type="journal article" date="2021" name="Open Biol.">
        <title>Shared evolutionary footprints suggest mitochondrial oxidative damage underlies multiple complex I losses in fungi.</title>
        <authorList>
            <person name="Schikora-Tamarit M.A."/>
            <person name="Marcet-Houben M."/>
            <person name="Nosek J."/>
            <person name="Gabaldon T."/>
        </authorList>
    </citation>
    <scope>NUCLEOTIDE SEQUENCE</scope>
    <source>
        <strain evidence="1">CBS2887</strain>
    </source>
</reference>
<keyword evidence="2" id="KW-1185">Reference proteome</keyword>
<evidence type="ECO:0000313" key="1">
    <source>
        <dbReference type="EMBL" id="KAH3673611.1"/>
    </source>
</evidence>
<organism evidence="1 2">
    <name type="scientific">Wickerhamomyces pijperi</name>
    <name type="common">Yeast</name>
    <name type="synonym">Pichia pijperi</name>
    <dbReference type="NCBI Taxonomy" id="599730"/>
    <lineage>
        <taxon>Eukaryota</taxon>
        <taxon>Fungi</taxon>
        <taxon>Dikarya</taxon>
        <taxon>Ascomycota</taxon>
        <taxon>Saccharomycotina</taxon>
        <taxon>Saccharomycetes</taxon>
        <taxon>Phaffomycetales</taxon>
        <taxon>Wickerhamomycetaceae</taxon>
        <taxon>Wickerhamomyces</taxon>
    </lineage>
</organism>
<sequence>MVPLGIDLEGFLKSPDIEAPAKIPAVAGKKIPNRSWNVSLPGSSDPAAPCVNSGNKFERTVSHVGPVYSSPYSLKMNGFTNTEETGIDIVAIKSKTNNTPPHLETKVDPIKAIQMQPNNNKVEYQNSNQAPLGKNSINSPPFCPKLFNNGSMIPTTFKPEFKTCPM</sequence>
<reference evidence="1" key="2">
    <citation type="submission" date="2021-01" db="EMBL/GenBank/DDBJ databases">
        <authorList>
            <person name="Schikora-Tamarit M.A."/>
        </authorList>
    </citation>
    <scope>NUCLEOTIDE SEQUENCE</scope>
    <source>
        <strain evidence="1">CBS2887</strain>
    </source>
</reference>
<gene>
    <name evidence="1" type="ORF">WICPIJ_009728</name>
</gene>
<protein>
    <submittedName>
        <fullName evidence="1">Uncharacterized protein</fullName>
    </submittedName>
</protein>
<name>A0A9P8TCU6_WICPI</name>